<dbReference type="InterPro" id="IPR050865">
    <property type="entry name" value="BEACH_Domain"/>
</dbReference>
<dbReference type="AlphaFoldDB" id="A2FMY9"/>
<sequence length="253" mass="29581">MISGRSFNDIDNYPIFPWVETYFKSHSIRNLSFPITMQSTKNRNINQQQDISKLKQSPNNRRFVCSVFSCLELFSSLNNRYNFETFSSIHSVFERIRDFNENRESFSEFYSLPEIFIFGDQTLLTPKIEIISATPIKTSFSEEKSHDDISEESSFSITIADDDLSDEKIECISSPHVFLRASESWTKVTMNDLDDKDSISIKHSKVFSFVYESRKLLNSLSMSPSLCRWIDFVFGVDQTDKLYESYLFSHQRL</sequence>
<name>A2FMY9_TRIV3</name>
<dbReference type="SMART" id="SM01026">
    <property type="entry name" value="Beach"/>
    <property type="match status" value="1"/>
</dbReference>
<protein>
    <recommendedName>
        <fullName evidence="1">BEACH domain-containing protein</fullName>
    </recommendedName>
</protein>
<evidence type="ECO:0000313" key="3">
    <source>
        <dbReference type="Proteomes" id="UP000001542"/>
    </source>
</evidence>
<dbReference type="Pfam" id="PF02138">
    <property type="entry name" value="Beach"/>
    <property type="match status" value="1"/>
</dbReference>
<proteinExistence type="predicted"/>
<feature type="domain" description="BEACH" evidence="1">
    <location>
        <begin position="1"/>
        <end position="253"/>
    </location>
</feature>
<dbReference type="VEuPathDB" id="TrichDB:TVAGG3_0833260"/>
<dbReference type="SMR" id="A2FMY9"/>
<evidence type="ECO:0000313" key="2">
    <source>
        <dbReference type="EMBL" id="EAX93718.1"/>
    </source>
</evidence>
<reference evidence="2" key="1">
    <citation type="submission" date="2006-10" db="EMBL/GenBank/DDBJ databases">
        <authorList>
            <person name="Amadeo P."/>
            <person name="Zhao Q."/>
            <person name="Wortman J."/>
            <person name="Fraser-Liggett C."/>
            <person name="Carlton J."/>
        </authorList>
    </citation>
    <scope>NUCLEOTIDE SEQUENCE</scope>
    <source>
        <strain evidence="2">G3</strain>
    </source>
</reference>
<dbReference type="PROSITE" id="PS50197">
    <property type="entry name" value="BEACH"/>
    <property type="match status" value="1"/>
</dbReference>
<gene>
    <name evidence="2" type="ORF">TVAG_354570</name>
</gene>
<dbReference type="Gene3D" id="1.10.1540.10">
    <property type="entry name" value="BEACH domain"/>
    <property type="match status" value="1"/>
</dbReference>
<dbReference type="OrthoDB" id="26681at2759"/>
<dbReference type="Proteomes" id="UP000001542">
    <property type="component" value="Unassembled WGS sequence"/>
</dbReference>
<dbReference type="KEGG" id="tva:4751452"/>
<organism evidence="2 3">
    <name type="scientific">Trichomonas vaginalis (strain ATCC PRA-98 / G3)</name>
    <dbReference type="NCBI Taxonomy" id="412133"/>
    <lineage>
        <taxon>Eukaryota</taxon>
        <taxon>Metamonada</taxon>
        <taxon>Parabasalia</taxon>
        <taxon>Trichomonadida</taxon>
        <taxon>Trichomonadidae</taxon>
        <taxon>Trichomonas</taxon>
    </lineage>
</organism>
<dbReference type="RefSeq" id="XP_001306648.1">
    <property type="nucleotide sequence ID" value="XM_001306647.1"/>
</dbReference>
<reference evidence="2" key="2">
    <citation type="journal article" date="2007" name="Science">
        <title>Draft genome sequence of the sexually transmitted pathogen Trichomonas vaginalis.</title>
        <authorList>
            <person name="Carlton J.M."/>
            <person name="Hirt R.P."/>
            <person name="Silva J.C."/>
            <person name="Delcher A.L."/>
            <person name="Schatz M."/>
            <person name="Zhao Q."/>
            <person name="Wortman J.R."/>
            <person name="Bidwell S.L."/>
            <person name="Alsmark U.C.M."/>
            <person name="Besteiro S."/>
            <person name="Sicheritz-Ponten T."/>
            <person name="Noel C.J."/>
            <person name="Dacks J.B."/>
            <person name="Foster P.G."/>
            <person name="Simillion C."/>
            <person name="Van de Peer Y."/>
            <person name="Miranda-Saavedra D."/>
            <person name="Barton G.J."/>
            <person name="Westrop G.D."/>
            <person name="Mueller S."/>
            <person name="Dessi D."/>
            <person name="Fiori P.L."/>
            <person name="Ren Q."/>
            <person name="Paulsen I."/>
            <person name="Zhang H."/>
            <person name="Bastida-Corcuera F.D."/>
            <person name="Simoes-Barbosa A."/>
            <person name="Brown M.T."/>
            <person name="Hayes R.D."/>
            <person name="Mukherjee M."/>
            <person name="Okumura C.Y."/>
            <person name="Schneider R."/>
            <person name="Smith A.J."/>
            <person name="Vanacova S."/>
            <person name="Villalvazo M."/>
            <person name="Haas B.J."/>
            <person name="Pertea M."/>
            <person name="Feldblyum T.V."/>
            <person name="Utterback T.R."/>
            <person name="Shu C.L."/>
            <person name="Osoegawa K."/>
            <person name="de Jong P.J."/>
            <person name="Hrdy I."/>
            <person name="Horvathova L."/>
            <person name="Zubacova Z."/>
            <person name="Dolezal P."/>
            <person name="Malik S.B."/>
            <person name="Logsdon J.M. Jr."/>
            <person name="Henze K."/>
            <person name="Gupta A."/>
            <person name="Wang C.C."/>
            <person name="Dunne R.L."/>
            <person name="Upcroft J.A."/>
            <person name="Upcroft P."/>
            <person name="White O."/>
            <person name="Salzberg S.L."/>
            <person name="Tang P."/>
            <person name="Chiu C.-H."/>
            <person name="Lee Y.-S."/>
            <person name="Embley T.M."/>
            <person name="Coombs G.H."/>
            <person name="Mottram J.C."/>
            <person name="Tachezy J."/>
            <person name="Fraser-Liggett C.M."/>
            <person name="Johnson P.J."/>
        </authorList>
    </citation>
    <scope>NUCLEOTIDE SEQUENCE [LARGE SCALE GENOMIC DNA]</scope>
    <source>
        <strain evidence="2">G3</strain>
    </source>
</reference>
<dbReference type="InterPro" id="IPR000409">
    <property type="entry name" value="BEACH_dom"/>
</dbReference>
<dbReference type="PANTHER" id="PTHR13743">
    <property type="entry name" value="BEIGE/BEACH-RELATED"/>
    <property type="match status" value="1"/>
</dbReference>
<dbReference type="InParanoid" id="A2FMY9"/>
<evidence type="ECO:0000259" key="1">
    <source>
        <dbReference type="PROSITE" id="PS50197"/>
    </source>
</evidence>
<dbReference type="InterPro" id="IPR036372">
    <property type="entry name" value="BEACH_dom_sf"/>
</dbReference>
<dbReference type="EMBL" id="DS113895">
    <property type="protein sequence ID" value="EAX93718.1"/>
    <property type="molecule type" value="Genomic_DNA"/>
</dbReference>
<dbReference type="VEuPathDB" id="TrichDB:TVAG_354570"/>
<dbReference type="SUPFAM" id="SSF81837">
    <property type="entry name" value="BEACH domain"/>
    <property type="match status" value="2"/>
</dbReference>
<accession>A2FMY9</accession>
<keyword evidence="3" id="KW-1185">Reference proteome</keyword>